<dbReference type="RefSeq" id="WP_183200292.1">
    <property type="nucleotide sequence ID" value="NZ_JACIEK010000006.1"/>
</dbReference>
<keyword evidence="1" id="KW-0812">Transmembrane</keyword>
<protein>
    <submittedName>
        <fullName evidence="2">Uncharacterized protein</fullName>
    </submittedName>
</protein>
<organism evidence="2 3">
    <name type="scientific">Aureimonas pseudogalii</name>
    <dbReference type="NCBI Taxonomy" id="1744844"/>
    <lineage>
        <taxon>Bacteria</taxon>
        <taxon>Pseudomonadati</taxon>
        <taxon>Pseudomonadota</taxon>
        <taxon>Alphaproteobacteria</taxon>
        <taxon>Hyphomicrobiales</taxon>
        <taxon>Aurantimonadaceae</taxon>
        <taxon>Aureimonas</taxon>
    </lineage>
</organism>
<keyword evidence="3" id="KW-1185">Reference proteome</keyword>
<reference evidence="2 3" key="1">
    <citation type="submission" date="2020-08" db="EMBL/GenBank/DDBJ databases">
        <title>Genomic Encyclopedia of Type Strains, Phase IV (KMG-IV): sequencing the most valuable type-strain genomes for metagenomic binning, comparative biology and taxonomic classification.</title>
        <authorList>
            <person name="Goeker M."/>
        </authorList>
    </citation>
    <scope>NUCLEOTIDE SEQUENCE [LARGE SCALE GENOMIC DNA]</scope>
    <source>
        <strain evidence="2 3">DSM 102238</strain>
    </source>
</reference>
<keyword evidence="1" id="KW-1133">Transmembrane helix</keyword>
<evidence type="ECO:0000313" key="2">
    <source>
        <dbReference type="EMBL" id="MBB3998769.1"/>
    </source>
</evidence>
<feature type="transmembrane region" description="Helical" evidence="1">
    <location>
        <begin position="44"/>
        <end position="67"/>
    </location>
</feature>
<evidence type="ECO:0000256" key="1">
    <source>
        <dbReference type="SAM" id="Phobius"/>
    </source>
</evidence>
<name>A0A7W6H569_9HYPH</name>
<accession>A0A7W6H569</accession>
<proteinExistence type="predicted"/>
<dbReference type="AlphaFoldDB" id="A0A7W6H569"/>
<comment type="caution">
    <text evidence="2">The sequence shown here is derived from an EMBL/GenBank/DDBJ whole genome shotgun (WGS) entry which is preliminary data.</text>
</comment>
<keyword evidence="1" id="KW-0472">Membrane</keyword>
<evidence type="ECO:0000313" key="3">
    <source>
        <dbReference type="Proteomes" id="UP000542776"/>
    </source>
</evidence>
<dbReference type="Proteomes" id="UP000542776">
    <property type="component" value="Unassembled WGS sequence"/>
</dbReference>
<dbReference type="EMBL" id="JACIEK010000006">
    <property type="protein sequence ID" value="MBB3998769.1"/>
    <property type="molecule type" value="Genomic_DNA"/>
</dbReference>
<sequence length="72" mass="7215">MTPLFASLIGAGAGLVLGLADYVVLGRAGDTARRDGTRGAGSIVALIRVLQLILLPVAGWFLGPLVASNLAG</sequence>
<gene>
    <name evidence="2" type="ORF">GGR04_002617</name>
</gene>